<dbReference type="FunFam" id="1.25.40.10:FF:000020">
    <property type="entry name" value="Stress-induced phosphoprotein 1"/>
    <property type="match status" value="1"/>
</dbReference>
<evidence type="ECO:0000256" key="3">
    <source>
        <dbReference type="ARBA" id="ARBA00022737"/>
    </source>
</evidence>
<feature type="domain" description="STI1" evidence="8">
    <location>
        <begin position="140"/>
        <end position="179"/>
    </location>
</feature>
<protein>
    <recommendedName>
        <fullName evidence="8">STI1 domain-containing protein</fullName>
    </recommendedName>
</protein>
<evidence type="ECO:0000256" key="5">
    <source>
        <dbReference type="ARBA" id="ARBA00064323"/>
    </source>
</evidence>
<dbReference type="GO" id="GO:0051879">
    <property type="term" value="F:Hsp90 protein binding"/>
    <property type="evidence" value="ECO:0007669"/>
    <property type="project" value="TreeGrafter"/>
</dbReference>
<dbReference type="InterPro" id="IPR019734">
    <property type="entry name" value="TPR_rpt"/>
</dbReference>
<dbReference type="GO" id="GO:0042030">
    <property type="term" value="F:ATPase inhibitor activity"/>
    <property type="evidence" value="ECO:0007669"/>
    <property type="project" value="UniProtKB-ARBA"/>
</dbReference>
<evidence type="ECO:0000256" key="7">
    <source>
        <dbReference type="SAM" id="MobiDB-lite"/>
    </source>
</evidence>
<feature type="compositionally biased region" description="Acidic residues" evidence="7">
    <location>
        <begin position="235"/>
        <end position="246"/>
    </location>
</feature>
<evidence type="ECO:0000256" key="4">
    <source>
        <dbReference type="ARBA" id="ARBA00022803"/>
    </source>
</evidence>
<dbReference type="Proteomes" id="UP000803884">
    <property type="component" value="Unassembled WGS sequence"/>
</dbReference>
<sequence>MADALKAEGNKLFAAKDFTGAAQKFSEAINLEPSNHVLYSNRSGAYASLKDFDKALEDANKTTELKADWAKGWGRKGAALHGVGNLVDAVDAFEHALKLEPTNAQAKSGLDSVRRAIDAEARADGLSGDPSGGLGNMFNDPKMIEKLAANPKTANLLGDSAFMNKVQQLKNNPNAMGEMMGDPRMLQVMSVLLGVDMQFGNPDEAAKGKEAEAEEDVEMKDSRPAPQEPKKAPEPEPEPEPEDEESIAAKKAKQEADAEKALGTTAYKKRSFDEAIAHYTKAWETHKDITYMTNRSAAQFEKGDYDACIADCRTAIEHGREIMADFKIIAKAFGRLGSAYEKKGDLASAIDNYQRSLTEHRTPEVLTKLRAAEKAKRKAETDAYLSPEKAEEARELGGQKFKEADWPAAVEAYSEMIKRAPEDPRGYSNRAACLIKLLTFPSAVADCDEAIKRDVNFTRAYLRKAQALFAMKEYNKCMDVCAEASLHDEGGKNAREIEQQSQKALQAQYEAREGETEEQTQERIQRDPDIMAILQDPVMQSILQQAKGDPRALQDHMRNPDIKNKVQKLMAAGVIRMGR</sequence>
<gene>
    <name evidence="9" type="ORF">WHR41_00347</name>
</gene>
<dbReference type="SMART" id="SM00028">
    <property type="entry name" value="TPR"/>
    <property type="match status" value="9"/>
</dbReference>
<feature type="region of interest" description="Disordered" evidence="7">
    <location>
        <begin position="201"/>
        <end position="257"/>
    </location>
</feature>
<organism evidence="9 10">
    <name type="scientific">Cladosporium halotolerans</name>
    <dbReference type="NCBI Taxonomy" id="1052096"/>
    <lineage>
        <taxon>Eukaryota</taxon>
        <taxon>Fungi</taxon>
        <taxon>Dikarya</taxon>
        <taxon>Ascomycota</taxon>
        <taxon>Pezizomycotina</taxon>
        <taxon>Dothideomycetes</taxon>
        <taxon>Dothideomycetidae</taxon>
        <taxon>Cladosporiales</taxon>
        <taxon>Cladosporiaceae</taxon>
        <taxon>Cladosporium</taxon>
    </lineage>
</organism>
<dbReference type="GO" id="GO:0005737">
    <property type="term" value="C:cytoplasm"/>
    <property type="evidence" value="ECO:0007669"/>
    <property type="project" value="UniProtKB-SubCell"/>
</dbReference>
<name>A0AB34L6C2_9PEZI</name>
<evidence type="ECO:0000259" key="8">
    <source>
        <dbReference type="SMART" id="SM00727"/>
    </source>
</evidence>
<comment type="subcellular location">
    <subcellularLocation>
        <location evidence="1">Cytoplasm</location>
    </subcellularLocation>
</comment>
<dbReference type="PANTHER" id="PTHR22904">
    <property type="entry name" value="TPR REPEAT CONTAINING PROTEIN"/>
    <property type="match status" value="1"/>
</dbReference>
<dbReference type="PROSITE" id="PS50005">
    <property type="entry name" value="TPR"/>
    <property type="match status" value="3"/>
</dbReference>
<keyword evidence="2" id="KW-0963">Cytoplasm</keyword>
<dbReference type="FunFam" id="1.10.260.100:FF:000004">
    <property type="entry name" value="Putative stress-induced-phosphoprotein 1"/>
    <property type="match status" value="1"/>
</dbReference>
<dbReference type="Pfam" id="PF13181">
    <property type="entry name" value="TPR_8"/>
    <property type="match status" value="1"/>
</dbReference>
<feature type="repeat" description="TPR" evidence="6">
    <location>
        <begin position="330"/>
        <end position="363"/>
    </location>
</feature>
<comment type="subunit">
    <text evidence="5">Part of a larger complex that includes HSP70, HSP90, and immunophilins.</text>
</comment>
<feature type="domain" description="STI1" evidence="8">
    <location>
        <begin position="527"/>
        <end position="566"/>
    </location>
</feature>
<dbReference type="InterPro" id="IPR006636">
    <property type="entry name" value="STI1_HS-bd"/>
</dbReference>
<evidence type="ECO:0000256" key="2">
    <source>
        <dbReference type="ARBA" id="ARBA00022490"/>
    </source>
</evidence>
<feature type="region of interest" description="Disordered" evidence="7">
    <location>
        <begin position="496"/>
        <end position="525"/>
    </location>
</feature>
<feature type="compositionally biased region" description="Basic and acidic residues" evidence="7">
    <location>
        <begin position="219"/>
        <end position="234"/>
    </location>
</feature>
<dbReference type="FunFam" id="1.25.40.10:FF:000027">
    <property type="entry name" value="stress-induced-phosphoprotein 1 isoform X1"/>
    <property type="match status" value="1"/>
</dbReference>
<keyword evidence="4 6" id="KW-0802">TPR repeat</keyword>
<dbReference type="FunFam" id="1.10.260.100:FF:000002">
    <property type="entry name" value="Stress-induced-phosphoprotein 1 (Hsp70/Hsp90-organizing)"/>
    <property type="match status" value="1"/>
</dbReference>
<dbReference type="PANTHER" id="PTHR22904:SF523">
    <property type="entry name" value="STRESS-INDUCED-PHOSPHOPROTEIN 1"/>
    <property type="match status" value="1"/>
</dbReference>
<dbReference type="GeneID" id="96001791"/>
<dbReference type="Gene3D" id="1.10.260.100">
    <property type="match status" value="2"/>
</dbReference>
<feature type="repeat" description="TPR" evidence="6">
    <location>
        <begin position="2"/>
        <end position="35"/>
    </location>
</feature>
<feature type="repeat" description="TPR" evidence="6">
    <location>
        <begin position="70"/>
        <end position="103"/>
    </location>
</feature>
<dbReference type="InterPro" id="IPR041243">
    <property type="entry name" value="STI1/HOP_DP"/>
</dbReference>
<dbReference type="RefSeq" id="XP_069234080.1">
    <property type="nucleotide sequence ID" value="XM_069368953.1"/>
</dbReference>
<comment type="caution">
    <text evidence="9">The sequence shown here is derived from an EMBL/GenBank/DDBJ whole genome shotgun (WGS) entry which is preliminary data.</text>
</comment>
<keyword evidence="3" id="KW-0677">Repeat</keyword>
<evidence type="ECO:0000313" key="10">
    <source>
        <dbReference type="Proteomes" id="UP000803884"/>
    </source>
</evidence>
<dbReference type="EMBL" id="JAAQHG020000001">
    <property type="protein sequence ID" value="KAL1590975.1"/>
    <property type="molecule type" value="Genomic_DNA"/>
</dbReference>
<proteinExistence type="predicted"/>
<dbReference type="SMART" id="SM00727">
    <property type="entry name" value="STI1"/>
    <property type="match status" value="2"/>
</dbReference>
<dbReference type="InterPro" id="IPR011990">
    <property type="entry name" value="TPR-like_helical_dom_sf"/>
</dbReference>
<dbReference type="Pfam" id="PF17830">
    <property type="entry name" value="STI1-HOP_DP"/>
    <property type="match status" value="2"/>
</dbReference>
<reference evidence="9 10" key="1">
    <citation type="journal article" date="2020" name="Microbiol. Resour. Announc.">
        <title>Draft Genome Sequence of a Cladosporium Species Isolated from the Mesophotic Ascidian Didemnum maculosum.</title>
        <authorList>
            <person name="Gioti A."/>
            <person name="Siaperas R."/>
            <person name="Nikolaivits E."/>
            <person name="Le Goff G."/>
            <person name="Ouazzani J."/>
            <person name="Kotoulas G."/>
            <person name="Topakas E."/>
        </authorList>
    </citation>
    <scope>NUCLEOTIDE SEQUENCE [LARGE SCALE GENOMIC DNA]</scope>
    <source>
        <strain evidence="9 10">TM138-S3</strain>
    </source>
</reference>
<dbReference type="Gene3D" id="1.25.40.10">
    <property type="entry name" value="Tetratricopeptide repeat domain"/>
    <property type="match status" value="3"/>
</dbReference>
<dbReference type="SUPFAM" id="SSF48452">
    <property type="entry name" value="TPR-like"/>
    <property type="match status" value="3"/>
</dbReference>
<keyword evidence="10" id="KW-1185">Reference proteome</keyword>
<dbReference type="FunFam" id="1.25.40.10:FF:000010">
    <property type="entry name" value="Stress-induced phosphoprotein 1"/>
    <property type="match status" value="1"/>
</dbReference>
<dbReference type="AlphaFoldDB" id="A0AB34L6C2"/>
<evidence type="ECO:0000313" key="9">
    <source>
        <dbReference type="EMBL" id="KAL1590975.1"/>
    </source>
</evidence>
<evidence type="ECO:0000256" key="6">
    <source>
        <dbReference type="PROSITE-ProRule" id="PRU00339"/>
    </source>
</evidence>
<feature type="compositionally biased region" description="Basic and acidic residues" evidence="7">
    <location>
        <begin position="510"/>
        <end position="525"/>
    </location>
</feature>
<evidence type="ECO:0000256" key="1">
    <source>
        <dbReference type="ARBA" id="ARBA00004496"/>
    </source>
</evidence>
<accession>A0AB34L6C2</accession>